<dbReference type="Gene3D" id="2.60.40.10">
    <property type="entry name" value="Immunoglobulins"/>
    <property type="match status" value="1"/>
</dbReference>
<organism evidence="2 3">
    <name type="scientific">Legionella drancourtii LLAP12</name>
    <dbReference type="NCBI Taxonomy" id="658187"/>
    <lineage>
        <taxon>Bacteria</taxon>
        <taxon>Pseudomonadati</taxon>
        <taxon>Pseudomonadota</taxon>
        <taxon>Gammaproteobacteria</taxon>
        <taxon>Legionellales</taxon>
        <taxon>Legionellaceae</taxon>
        <taxon>Legionella</taxon>
    </lineage>
</organism>
<evidence type="ECO:0000313" key="3">
    <source>
        <dbReference type="Proteomes" id="UP000002770"/>
    </source>
</evidence>
<accession>G9EK31</accession>
<dbReference type="InParanoid" id="G9EK31"/>
<feature type="signal peptide" evidence="1">
    <location>
        <begin position="1"/>
        <end position="19"/>
    </location>
</feature>
<dbReference type="RefSeq" id="WP_006869528.1">
    <property type="nucleotide sequence ID" value="NZ_JH413800.1"/>
</dbReference>
<dbReference type="PANTHER" id="PTHR37835">
    <property type="entry name" value="ALPHA-CLOSTRIPAIN"/>
    <property type="match status" value="1"/>
</dbReference>
<evidence type="ECO:0000313" key="2">
    <source>
        <dbReference type="EMBL" id="EHL32363.1"/>
    </source>
</evidence>
<dbReference type="Pfam" id="PF03415">
    <property type="entry name" value="Peptidase_C11"/>
    <property type="match status" value="1"/>
</dbReference>
<dbReference type="eggNOG" id="COG1716">
    <property type="taxonomic scope" value="Bacteria"/>
</dbReference>
<feature type="chain" id="PRO_5003521302" description="Clostripain" evidence="1">
    <location>
        <begin position="20"/>
        <end position="722"/>
    </location>
</feature>
<dbReference type="AlphaFoldDB" id="G9EK31"/>
<keyword evidence="1" id="KW-0732">Signal</keyword>
<dbReference type="OrthoDB" id="5507507at2"/>
<reference evidence="2 3" key="1">
    <citation type="journal article" date="2011" name="BMC Genomics">
        <title>Insight into cross-talk between intra-amoebal pathogens.</title>
        <authorList>
            <person name="Gimenez G."/>
            <person name="Bertelli C."/>
            <person name="Moliner C."/>
            <person name="Robert C."/>
            <person name="Raoult D."/>
            <person name="Fournier P.E."/>
            <person name="Greub G."/>
        </authorList>
    </citation>
    <scope>NUCLEOTIDE SEQUENCE [LARGE SCALE GENOMIC DNA]</scope>
    <source>
        <strain evidence="2 3">LLAP12</strain>
    </source>
</reference>
<dbReference type="HOGENOM" id="CLU_383012_0_0_6"/>
<dbReference type="InterPro" id="IPR013783">
    <property type="entry name" value="Ig-like_fold"/>
</dbReference>
<evidence type="ECO:0000256" key="1">
    <source>
        <dbReference type="SAM" id="SignalP"/>
    </source>
</evidence>
<dbReference type="EMBL" id="JH413800">
    <property type="protein sequence ID" value="EHL32363.1"/>
    <property type="molecule type" value="Genomic_DNA"/>
</dbReference>
<dbReference type="InterPro" id="IPR005077">
    <property type="entry name" value="Peptidase_C11"/>
</dbReference>
<proteinExistence type="predicted"/>
<name>G9EK31_9GAMM</name>
<evidence type="ECO:0008006" key="4">
    <source>
        <dbReference type="Google" id="ProtNLM"/>
    </source>
</evidence>
<protein>
    <recommendedName>
        <fullName evidence="4">Clostripain</fullName>
    </recommendedName>
</protein>
<dbReference type="Gene3D" id="3.40.50.11970">
    <property type="match status" value="1"/>
</dbReference>
<dbReference type="STRING" id="658187.LDG_5553"/>
<sequence>MRIYSSVSLLLFYSVASFAELPVSFTSLPTINNLAIGQKQTLNYVIHNNVIRRNLPIRTIQVINDGDAQPAQVTQWTTTCGTSLPANGSCTISVTIENANADINRHLSINYGGRSPLVSPIKLHVGKAKYTVFVYIIGSDLQSKNNFADFNIAQMMEVGSTENINVVLETGGAASPSYLSVKRQIVYPGSLVELDDLGNVPMGAPNTIQDFLEWGIAKYPADRYITVFWDHGGGPNGGYGGDENNSPSVIAINDLASVINNVTTNTRTLFEIIGFDACLMGNAETVASLASNIHYFIGSEDLEPGQGWQYNTFLAYLNAYPNANGNDIGRVIIDGYTQQNEGNATTLSLVDASQISNLIAAMTNFASILDTYLTNNTNWKLIAKSRFKSADYYTSVWDSKSTDVVDLVEFVQRISNQFTSDANLGAASQAVISAVNNAVVYYKNSFDRADSYGLTVYYPSILTQYKTQYPQVTSINGVNFFSQAYVNLVGNYYTYYQNNLSELTATLTDLAFDGTNYTATVTNDYNEIYAAVGNESCTNLLNAENQALPAAPCYQSIQYQGIEATQSGANWNISFTKADYANTWPLLNGLPVLFIPDDATPNNPGETNFLIPVTWIQNSTNIDGYISIILNQQNEFHVVGFQNAIGSSNTAGKIFTLREGDTFSIRSYAEINSIWGLTRTTNTVNYPLTLSFGNVSSDNDAFRFLAGDITGALIISPTSQPY</sequence>
<gene>
    <name evidence="2" type="ORF">LDG_5553</name>
</gene>
<dbReference type="PANTHER" id="PTHR37835:SF1">
    <property type="entry name" value="ALPHA-CLOSTRIPAIN"/>
    <property type="match status" value="1"/>
</dbReference>
<dbReference type="Proteomes" id="UP000002770">
    <property type="component" value="Unassembled WGS sequence"/>
</dbReference>
<keyword evidence="3" id="KW-1185">Reference proteome</keyword>